<proteinExistence type="predicted"/>
<keyword evidence="1" id="KW-0732">Signal</keyword>
<dbReference type="InterPro" id="IPR006626">
    <property type="entry name" value="PbH1"/>
</dbReference>
<dbReference type="Pfam" id="PF18962">
    <property type="entry name" value="Por_Secre_tail"/>
    <property type="match status" value="1"/>
</dbReference>
<dbReference type="SMART" id="SM00710">
    <property type="entry name" value="PbH1"/>
    <property type="match status" value="8"/>
</dbReference>
<accession>A0A5R8WSL8</accession>
<feature type="signal peptide" evidence="1">
    <location>
        <begin position="1"/>
        <end position="19"/>
    </location>
</feature>
<dbReference type="AlphaFoldDB" id="A0A5R8WSL8"/>
<evidence type="ECO:0000259" key="2">
    <source>
        <dbReference type="Pfam" id="PF18962"/>
    </source>
</evidence>
<organism evidence="3 4">
    <name type="scientific">Hymenobacter jeollabukensis</name>
    <dbReference type="NCBI Taxonomy" id="2025313"/>
    <lineage>
        <taxon>Bacteria</taxon>
        <taxon>Pseudomonadati</taxon>
        <taxon>Bacteroidota</taxon>
        <taxon>Cytophagia</taxon>
        <taxon>Cytophagales</taxon>
        <taxon>Hymenobacteraceae</taxon>
        <taxon>Hymenobacter</taxon>
    </lineage>
</organism>
<dbReference type="OrthoDB" id="906679at2"/>
<evidence type="ECO:0000313" key="3">
    <source>
        <dbReference type="EMBL" id="TLM93869.1"/>
    </source>
</evidence>
<dbReference type="Proteomes" id="UP000305517">
    <property type="component" value="Unassembled WGS sequence"/>
</dbReference>
<feature type="domain" description="Secretion system C-terminal sorting" evidence="2">
    <location>
        <begin position="1177"/>
        <end position="1249"/>
    </location>
</feature>
<protein>
    <submittedName>
        <fullName evidence="3">T9SS type A sorting domain-containing protein</fullName>
    </submittedName>
</protein>
<evidence type="ECO:0000256" key="1">
    <source>
        <dbReference type="SAM" id="SignalP"/>
    </source>
</evidence>
<dbReference type="SUPFAM" id="SSF51126">
    <property type="entry name" value="Pectin lyase-like"/>
    <property type="match status" value="2"/>
</dbReference>
<sequence>MRHLLLLLAACGLSTGAMAQLSGTKTIDPAGTGTNNYLTFTAAVQALNAGGVGAGGVTFQVKAGATFTETIPAITATGTTANPIRFSKSGRGTNPVLQLVGAGATDAVLTLDGADYVRLDSLTLRENPANATAAEMTEYGLWLKNGATNNTVQGCSIELSRSNANKSYGVYVLDGNNSANRFYNDAVSNCTSAYYLAGTTATYDTDNEIGTLPGGRSLVSQIGVPAAGGPPVTTIVYAVYLKSQTRVKVFGLELTDVQGPGSVYGLYSTGTSNSADLTDNTLRNVVSNATGTGIVEAIYIDGGTTSNIFRNRLDGVRAGGSTAFAVGIDVTGGTTNNVVNNFVQNVAAPASTAGTAVRALSLRGGTNNNVFHNTVLVEYAATVASNKSGAFFMSGASTPGYVANNIFVNRVTGLTPGAGGIGAAFFKATNTLTTLSAGSGNNLYYAGPPSAEHPIFYGANTTAPALATTLADFKQLASPAEQASVTENPPFVSSTNLHISPTTPTQVESGGQSLVGGTGVGTDIDGDARNVTTPDIGADEGTFQRVDLAGPAIVLTPLGNTSSLTSRTLSGVAITDASGVNVAAGTKPRLYYKKNTDANVFTAANDATGNGWKWTEASNAASPFSFTLDVSKLRSAPAAGDSVQYFVVAQDLAATPNVAASPGVGFAGTSVAAISSAPTRPYVYRVLGFISGVKTVGTSAAADYPTLTAAVADLNRSELNGNLTFRLIDASYTGETFPITINANPGTRPTPATSPRAVLIQPATGTGTVLLRGTATTPLLIINANYVGIDGGTAQNRRLRLRNDGVGSASGVIFASGRNVVISNSELIAGSSTTGYGVAFDAVVAGRLANCLVQRANVGVQLQNNCDSVQVIGNSIGATVAADKIGTTGVVVLSSQHFDVRGNTVSGVTRAASPAVTGVQVSGTSREGYVRGNFISDITHTGSTTSTSYGAVGIRLASSEAAAAVLVNNNMVRDVLSYGDDGFSFAPHGILASSGGGYGITYNTVALSGTMSGGATPQSSALLLNTGVTNVTVLNNILVNNISSTPAGGRVYSLMVVGMAGNTLLNSNSNDYYVTAGTSAALASINGVEASAIAALRTGTNGDQRSVSVAPVFVSAADLHLTGQNCGLVGVGLPLTSVPTDIDGDVRSTSYSVIGADETNICVTAATLAQASWQTSVYPNPSAGLLTVAVRGAQGALTLEVLDALGRPVLRQALPAGADVSQTVDLRGQAAGVYLLRLSNGRASSSQRVMLR</sequence>
<name>A0A5R8WSL8_9BACT</name>
<dbReference type="NCBIfam" id="TIGR04183">
    <property type="entry name" value="Por_Secre_tail"/>
    <property type="match status" value="1"/>
</dbReference>
<dbReference type="EMBL" id="VAJM01000003">
    <property type="protein sequence ID" value="TLM93869.1"/>
    <property type="molecule type" value="Genomic_DNA"/>
</dbReference>
<dbReference type="InterPro" id="IPR026444">
    <property type="entry name" value="Secre_tail"/>
</dbReference>
<dbReference type="Gene3D" id="2.160.20.10">
    <property type="entry name" value="Single-stranded right-handed beta-helix, Pectin lyase-like"/>
    <property type="match status" value="2"/>
</dbReference>
<dbReference type="InterPro" id="IPR012334">
    <property type="entry name" value="Pectin_lyas_fold"/>
</dbReference>
<gene>
    <name evidence="3" type="ORF">FDY95_07485</name>
</gene>
<evidence type="ECO:0000313" key="4">
    <source>
        <dbReference type="Proteomes" id="UP000305517"/>
    </source>
</evidence>
<keyword evidence="4" id="KW-1185">Reference proteome</keyword>
<comment type="caution">
    <text evidence="3">The sequence shown here is derived from an EMBL/GenBank/DDBJ whole genome shotgun (WGS) entry which is preliminary data.</text>
</comment>
<reference evidence="3 4" key="1">
    <citation type="submission" date="2019-05" db="EMBL/GenBank/DDBJ databases">
        <title>Hymenobacter edaphi sp. nov., isolated from abandoned arsenic-contaminated farmland soil.</title>
        <authorList>
            <person name="Nie L."/>
        </authorList>
    </citation>
    <scope>NUCLEOTIDE SEQUENCE [LARGE SCALE GENOMIC DNA]</scope>
    <source>
        <strain evidence="3 4">1-3-3-8</strain>
    </source>
</reference>
<feature type="chain" id="PRO_5024358805" evidence="1">
    <location>
        <begin position="20"/>
        <end position="1252"/>
    </location>
</feature>
<dbReference type="RefSeq" id="WP_138076280.1">
    <property type="nucleotide sequence ID" value="NZ_VAJM01000003.1"/>
</dbReference>
<dbReference type="InterPro" id="IPR011050">
    <property type="entry name" value="Pectin_lyase_fold/virulence"/>
</dbReference>